<evidence type="ECO:0000313" key="8">
    <source>
        <dbReference type="Proteomes" id="UP001209257"/>
    </source>
</evidence>
<evidence type="ECO:0000313" key="7">
    <source>
        <dbReference type="EMBL" id="MCU7555649.1"/>
    </source>
</evidence>
<dbReference type="Proteomes" id="UP001209257">
    <property type="component" value="Unassembled WGS sequence"/>
</dbReference>
<dbReference type="InterPro" id="IPR015868">
    <property type="entry name" value="Glutaminase"/>
</dbReference>
<dbReference type="PANTHER" id="PTHR12544:SF29">
    <property type="entry name" value="GLUTAMINASE"/>
    <property type="match status" value="1"/>
</dbReference>
<proteinExistence type="inferred from homology"/>
<dbReference type="PANTHER" id="PTHR12544">
    <property type="entry name" value="GLUTAMINASE"/>
    <property type="match status" value="1"/>
</dbReference>
<feature type="binding site" evidence="6">
    <location>
        <position position="186"/>
    </location>
    <ligand>
        <name>substrate</name>
    </ligand>
</feature>
<feature type="binding site" evidence="6">
    <location>
        <position position="238"/>
    </location>
    <ligand>
        <name>substrate</name>
    </ligand>
</feature>
<sequence length="302" mass="32688">MQALLNDIMQEVQPLIGQGQVATYIPALAKVNPNQFGIAVCDTSGKVTTAGDATTEFSIQSISKVFNLVLAVTYYGESLWQRVGCEPSGLPFNSLVQLEYENGIPRNPFINAGALAIADMNQSRLIAPHVAMRDLVRKLSGNEGLLANPDVANSEFEHRARNAAMAYLMKAYGNFHNDVEEVLHNYFYNCALEMSCVDLARASQFLANRGHCTITKEPVLTHDQTRQVNALLATSGLYDEAGSFAFKVGLPGKSGVGGGIIAVVPGRFSLCVWSPALNRMGNSQAGVAALESLTRRINWSVY</sequence>
<dbReference type="Pfam" id="PF04960">
    <property type="entry name" value="Glutaminase"/>
    <property type="match status" value="1"/>
</dbReference>
<dbReference type="SUPFAM" id="SSF56601">
    <property type="entry name" value="beta-lactamase/transpeptidase-like"/>
    <property type="match status" value="1"/>
</dbReference>
<feature type="binding site" evidence="6">
    <location>
        <position position="111"/>
    </location>
    <ligand>
        <name>substrate</name>
    </ligand>
</feature>
<dbReference type="RefSeq" id="WP_262995509.1">
    <property type="nucleotide sequence ID" value="NZ_JAOTJC010000012.1"/>
</dbReference>
<dbReference type="NCBIfam" id="TIGR03814">
    <property type="entry name" value="Gln_ase"/>
    <property type="match status" value="1"/>
</dbReference>
<keyword evidence="6" id="KW-0007">Acetylation</keyword>
<comment type="caution">
    <text evidence="7">The sequence shown here is derived from an EMBL/GenBank/DDBJ whole genome shotgun (WGS) entry which is preliminary data.</text>
</comment>
<evidence type="ECO:0000256" key="3">
    <source>
        <dbReference type="ARBA" id="ARBA00012918"/>
    </source>
</evidence>
<accession>A0ABT2VQR6</accession>
<keyword evidence="4 6" id="KW-0378">Hydrolase</keyword>
<dbReference type="NCBIfam" id="NF002132">
    <property type="entry name" value="PRK00971.1-1"/>
    <property type="match status" value="1"/>
</dbReference>
<keyword evidence="8" id="KW-1185">Reference proteome</keyword>
<feature type="binding site" evidence="6">
    <location>
        <position position="155"/>
    </location>
    <ligand>
        <name>substrate</name>
    </ligand>
</feature>
<dbReference type="EC" id="3.5.1.2" evidence="3 6"/>
<dbReference type="InterPro" id="IPR012338">
    <property type="entry name" value="Beta-lactam/transpept-like"/>
</dbReference>
<feature type="binding site" evidence="6">
    <location>
        <position position="162"/>
    </location>
    <ligand>
        <name>substrate</name>
    </ligand>
</feature>
<comment type="subunit">
    <text evidence="2 6">Homotetramer.</text>
</comment>
<organism evidence="7 8">
    <name type="scientific">Alteromonas salexigens</name>
    <dbReference type="NCBI Taxonomy" id="2982530"/>
    <lineage>
        <taxon>Bacteria</taxon>
        <taxon>Pseudomonadati</taxon>
        <taxon>Pseudomonadota</taxon>
        <taxon>Gammaproteobacteria</taxon>
        <taxon>Alteromonadales</taxon>
        <taxon>Alteromonadaceae</taxon>
        <taxon>Alteromonas/Salinimonas group</taxon>
        <taxon>Alteromonas</taxon>
    </lineage>
</organism>
<feature type="binding site" evidence="6">
    <location>
        <position position="61"/>
    </location>
    <ligand>
        <name>substrate</name>
    </ligand>
</feature>
<evidence type="ECO:0000256" key="2">
    <source>
        <dbReference type="ARBA" id="ARBA00011881"/>
    </source>
</evidence>
<dbReference type="HAMAP" id="MF_00313">
    <property type="entry name" value="Glutaminase"/>
    <property type="match status" value="1"/>
</dbReference>
<dbReference type="EMBL" id="JAOTJC010000012">
    <property type="protein sequence ID" value="MCU7555649.1"/>
    <property type="molecule type" value="Genomic_DNA"/>
</dbReference>
<evidence type="ECO:0000256" key="6">
    <source>
        <dbReference type="HAMAP-Rule" id="MF_00313"/>
    </source>
</evidence>
<dbReference type="NCBIfam" id="NF002133">
    <property type="entry name" value="PRK00971.1-2"/>
    <property type="match status" value="1"/>
</dbReference>
<evidence type="ECO:0000256" key="5">
    <source>
        <dbReference type="ARBA" id="ARBA00049534"/>
    </source>
</evidence>
<comment type="catalytic activity">
    <reaction evidence="5 6">
        <text>L-glutamine + H2O = L-glutamate + NH4(+)</text>
        <dbReference type="Rhea" id="RHEA:15889"/>
        <dbReference type="ChEBI" id="CHEBI:15377"/>
        <dbReference type="ChEBI" id="CHEBI:28938"/>
        <dbReference type="ChEBI" id="CHEBI:29985"/>
        <dbReference type="ChEBI" id="CHEBI:58359"/>
        <dbReference type="EC" id="3.5.1.2"/>
    </reaction>
</comment>
<evidence type="ECO:0000256" key="1">
    <source>
        <dbReference type="ARBA" id="ARBA00011076"/>
    </source>
</evidence>
<reference evidence="8" key="1">
    <citation type="submission" date="2023-07" db="EMBL/GenBank/DDBJ databases">
        <title>Study on multiphase classification of strain Alteromonas salexigens isolated from the Yellow Sea.</title>
        <authorList>
            <person name="Sun L."/>
        </authorList>
    </citation>
    <scope>NUCLEOTIDE SEQUENCE [LARGE SCALE GENOMIC DNA]</scope>
    <source>
        <strain evidence="8">ASW11-19</strain>
    </source>
</reference>
<gene>
    <name evidence="7" type="primary">glsB</name>
    <name evidence="6" type="synonym">glsA</name>
    <name evidence="7" type="ORF">OCL06_13720</name>
</gene>
<feature type="binding site" evidence="6">
    <location>
        <position position="256"/>
    </location>
    <ligand>
        <name>substrate</name>
    </ligand>
</feature>
<dbReference type="Gene3D" id="3.40.710.10">
    <property type="entry name" value="DD-peptidase/beta-lactamase superfamily"/>
    <property type="match status" value="1"/>
</dbReference>
<comment type="similarity">
    <text evidence="1 6">Belongs to the glutaminase family.</text>
</comment>
<evidence type="ECO:0000256" key="4">
    <source>
        <dbReference type="ARBA" id="ARBA00022801"/>
    </source>
</evidence>
<dbReference type="GO" id="GO:0004359">
    <property type="term" value="F:glutaminase activity"/>
    <property type="evidence" value="ECO:0007669"/>
    <property type="project" value="UniProtKB-EC"/>
</dbReference>
<protein>
    <recommendedName>
        <fullName evidence="3 6">Glutaminase</fullName>
        <ecNumber evidence="3 6">3.5.1.2</ecNumber>
    </recommendedName>
</protein>
<name>A0ABT2VQR6_9ALTE</name>